<dbReference type="AlphaFoldDB" id="A0A9W4GD43"/>
<accession>A0A9W4GD43</accession>
<evidence type="ECO:0000313" key="1">
    <source>
        <dbReference type="EMBL" id="CAD6501204.1"/>
    </source>
</evidence>
<comment type="caution">
    <text evidence="1">The sequence shown here is derived from an EMBL/GenBank/DDBJ whole genome shotgun (WGS) entry which is preliminary data.</text>
</comment>
<reference evidence="1" key="1">
    <citation type="submission" date="2020-10" db="EMBL/GenBank/DDBJ databases">
        <authorList>
            <person name="Muller C M."/>
        </authorList>
    </citation>
    <scope>NUCLEOTIDE SEQUENCE</scope>
    <source>
        <strain evidence="1">THUN-12</strain>
    </source>
</reference>
<sequence length="114" mass="12774">MTAATLAKAVQYELQDNVYSGISNFWNVLIEGEKPQWKDVRVVAKFTKKTDTSARKAKFTQLSSQVGENVVVTINGSNDDPTMQFKIDPELIVRPHITITRGTTCFETINKLPV</sequence>
<dbReference type="EMBL" id="CAJHIT010000005">
    <property type="protein sequence ID" value="CAD6501204.1"/>
    <property type="molecule type" value="Genomic_DNA"/>
</dbReference>
<organism evidence="1 2">
    <name type="scientific">Blumeria graminis f. sp. triticale</name>
    <dbReference type="NCBI Taxonomy" id="1689686"/>
    <lineage>
        <taxon>Eukaryota</taxon>
        <taxon>Fungi</taxon>
        <taxon>Dikarya</taxon>
        <taxon>Ascomycota</taxon>
        <taxon>Pezizomycotina</taxon>
        <taxon>Leotiomycetes</taxon>
        <taxon>Erysiphales</taxon>
        <taxon>Erysiphaceae</taxon>
        <taxon>Blumeria</taxon>
    </lineage>
</organism>
<name>A0A9W4GD43_BLUGR</name>
<evidence type="ECO:0000313" key="2">
    <source>
        <dbReference type="Proteomes" id="UP000683417"/>
    </source>
</evidence>
<gene>
    <name evidence="1" type="ORF">BGTH12_LOCUS2562</name>
</gene>
<proteinExistence type="predicted"/>
<dbReference type="Proteomes" id="UP000683417">
    <property type="component" value="Unassembled WGS sequence"/>
</dbReference>
<protein>
    <submittedName>
        <fullName evidence="1">BgTH12-01458</fullName>
    </submittedName>
</protein>